<dbReference type="InterPro" id="IPR047766">
    <property type="entry name" value="PxxKW_fam"/>
</dbReference>
<name>F3Z0U9_DESAF</name>
<keyword evidence="2" id="KW-1185">Reference proteome</keyword>
<dbReference type="Proteomes" id="UP000007844">
    <property type="component" value="Chromosome"/>
</dbReference>
<evidence type="ECO:0000313" key="2">
    <source>
        <dbReference type="Proteomes" id="UP000007844"/>
    </source>
</evidence>
<dbReference type="RefSeq" id="WP_005983248.1">
    <property type="nucleotide sequence ID" value="NC_016629.1"/>
</dbReference>
<dbReference type="HOGENOM" id="CLU_185100_0_0_7"/>
<gene>
    <name evidence="1" type="ORF">Desaf_2712</name>
</gene>
<dbReference type="EMBL" id="CP003221">
    <property type="protein sequence ID" value="EGJ51027.1"/>
    <property type="molecule type" value="Genomic_DNA"/>
</dbReference>
<dbReference type="NCBIfam" id="NF038144">
    <property type="entry name" value="PxxKW"/>
    <property type="match status" value="1"/>
</dbReference>
<organism evidence="1 2">
    <name type="scientific">Desulfocurvibacter africanus subsp. africanus str. Walvis Bay</name>
    <dbReference type="NCBI Taxonomy" id="690850"/>
    <lineage>
        <taxon>Bacteria</taxon>
        <taxon>Pseudomonadati</taxon>
        <taxon>Thermodesulfobacteriota</taxon>
        <taxon>Desulfovibrionia</taxon>
        <taxon>Desulfovibrionales</taxon>
        <taxon>Desulfovibrionaceae</taxon>
        <taxon>Desulfocurvibacter</taxon>
    </lineage>
</organism>
<reference evidence="1 2" key="1">
    <citation type="journal article" date="2011" name="J. Bacteriol.">
        <title>Genome sequence of the mercury-methylating and pleomorphic Desulfovibrio africanus Strain Walvis Bay.</title>
        <authorList>
            <person name="Brown S.D."/>
            <person name="Wall J.D."/>
            <person name="Kucken A.M."/>
            <person name="Gilmour C.C."/>
            <person name="Podar M."/>
            <person name="Brandt C.C."/>
            <person name="Teshima H."/>
            <person name="Detter J.C."/>
            <person name="Han C.S."/>
            <person name="Land M.L."/>
            <person name="Lucas S."/>
            <person name="Han J."/>
            <person name="Pennacchio L."/>
            <person name="Nolan M."/>
            <person name="Pitluck S."/>
            <person name="Woyke T."/>
            <person name="Goodwin L."/>
            <person name="Palumbo A.V."/>
            <person name="Elias D.A."/>
        </authorList>
    </citation>
    <scope>NUCLEOTIDE SEQUENCE [LARGE SCALE GENOMIC DNA]</scope>
    <source>
        <strain evidence="1 2">Walvis Bay</strain>
    </source>
</reference>
<dbReference type="KEGG" id="daf:Desaf_2712"/>
<dbReference type="STRING" id="690850.Desaf_2712"/>
<evidence type="ECO:0000313" key="1">
    <source>
        <dbReference type="EMBL" id="EGJ51027.1"/>
    </source>
</evidence>
<dbReference type="Pfam" id="PF20657">
    <property type="entry name" value="DUF6811"/>
    <property type="match status" value="1"/>
</dbReference>
<dbReference type="AlphaFoldDB" id="F3Z0U9"/>
<protein>
    <submittedName>
        <fullName evidence="1">Uncharacterized protein</fullName>
    </submittedName>
</protein>
<proteinExistence type="predicted"/>
<dbReference type="eggNOG" id="ENOG50331TB">
    <property type="taxonomic scope" value="Bacteria"/>
</dbReference>
<sequence length="96" mass="10608">MAKAKKTQAHIDGAVMTDEGLSYKGFIMDPIVEKCEGCERAVAHDDKKYCPTYAKPAQKWNQGVCNFATHVRAEVTKEGKVKVNPLKASKRAARGR</sequence>
<accession>F3Z0U9</accession>